<dbReference type="Pfam" id="PF07920">
    <property type="entry name" value="DUF1684"/>
    <property type="match status" value="1"/>
</dbReference>
<proteinExistence type="predicted"/>
<evidence type="ECO:0000313" key="3">
    <source>
        <dbReference type="Proteomes" id="UP000473525"/>
    </source>
</evidence>
<evidence type="ECO:0000313" key="2">
    <source>
        <dbReference type="EMBL" id="MVQ50098.1"/>
    </source>
</evidence>
<dbReference type="PANTHER" id="PTHR41913">
    <property type="entry name" value="DUF1684 DOMAIN-CONTAINING PROTEIN"/>
    <property type="match status" value="1"/>
</dbReference>
<accession>A0A6L6XSW5</accession>
<name>A0A6L6XSW5_9ACTN</name>
<reference evidence="2 3" key="1">
    <citation type="submission" date="2019-12" db="EMBL/GenBank/DDBJ databases">
        <authorList>
            <person name="Huq M.A."/>
        </authorList>
    </citation>
    <scope>NUCLEOTIDE SEQUENCE [LARGE SCALE GENOMIC DNA]</scope>
    <source>
        <strain evidence="2 3">MAH-18</strain>
    </source>
</reference>
<feature type="region of interest" description="Disordered" evidence="1">
    <location>
        <begin position="1"/>
        <end position="32"/>
    </location>
</feature>
<dbReference type="PANTHER" id="PTHR41913:SF1">
    <property type="entry name" value="DUF1684 DOMAIN-CONTAINING PROTEIN"/>
    <property type="match status" value="1"/>
</dbReference>
<gene>
    <name evidence="2" type="ORF">GON03_12985</name>
</gene>
<keyword evidence="3" id="KW-1185">Reference proteome</keyword>
<organism evidence="2 3">
    <name type="scientific">Nocardioides agri</name>
    <dbReference type="NCBI Taxonomy" id="2682843"/>
    <lineage>
        <taxon>Bacteria</taxon>
        <taxon>Bacillati</taxon>
        <taxon>Actinomycetota</taxon>
        <taxon>Actinomycetes</taxon>
        <taxon>Propionibacteriales</taxon>
        <taxon>Nocardioidaceae</taxon>
        <taxon>Nocardioides</taxon>
    </lineage>
</organism>
<dbReference type="Proteomes" id="UP000473525">
    <property type="component" value="Unassembled WGS sequence"/>
</dbReference>
<protein>
    <submittedName>
        <fullName evidence="2">DUF1684 domain-containing protein</fullName>
    </submittedName>
</protein>
<comment type="caution">
    <text evidence="2">The sequence shown here is derived from an EMBL/GenBank/DDBJ whole genome shotgun (WGS) entry which is preliminary data.</text>
</comment>
<dbReference type="InterPro" id="IPR012467">
    <property type="entry name" value="DUF1684"/>
</dbReference>
<dbReference type="AlphaFoldDB" id="A0A6L6XSW5"/>
<evidence type="ECO:0000256" key="1">
    <source>
        <dbReference type="SAM" id="MobiDB-lite"/>
    </source>
</evidence>
<dbReference type="EMBL" id="WSEK01000004">
    <property type="protein sequence ID" value="MVQ50098.1"/>
    <property type="molecule type" value="Genomic_DNA"/>
</dbReference>
<sequence>MGPPSVAEAGPHIGEHPGPDPETPPDPLGVRRAGRACDDAEVSDFDSDWQAWRDAREGRLRSPVGWLAITGIHWLGEEPQRFADVPGVWRQDEDGTTVELDDGVRRLGRLDERGTTLTLGDTVVEVADRDGRTIVRPRHPDSPNLTAYRGTPCFPPDPAWVVTARVEPDNVLVFEHDGDEHRLVAWDDEDGLWVLFRDATSGVTTYPAMRQLVLDAPAPDGTVTIDFNRAHNMPCAYTDFATCPVPPPENTLPFAVEAGEQTPVPNQPGATVEA</sequence>